<feature type="region of interest" description="Disordered" evidence="1">
    <location>
        <begin position="1"/>
        <end position="24"/>
    </location>
</feature>
<dbReference type="KEGG" id="ovi:T265_15480"/>
<proteinExistence type="predicted"/>
<dbReference type="EMBL" id="KL597158">
    <property type="protein sequence ID" value="KER19671.1"/>
    <property type="molecule type" value="Genomic_DNA"/>
</dbReference>
<reference evidence="2 3" key="1">
    <citation type="submission" date="2013-11" db="EMBL/GenBank/DDBJ databases">
        <title>Opisthorchis viverrini - life in the bile duct.</title>
        <authorList>
            <person name="Young N.D."/>
            <person name="Nagarajan N."/>
            <person name="Lin S.J."/>
            <person name="Korhonen P.K."/>
            <person name="Jex A.R."/>
            <person name="Hall R.S."/>
            <person name="Safavi-Hemami H."/>
            <person name="Kaewkong W."/>
            <person name="Bertrand D."/>
            <person name="Gao S."/>
            <person name="Seet Q."/>
            <person name="Wongkham S."/>
            <person name="Teh B.T."/>
            <person name="Wongkham C."/>
            <person name="Intapan P.M."/>
            <person name="Maleewong W."/>
            <person name="Yang X."/>
            <person name="Hu M."/>
            <person name="Wang Z."/>
            <person name="Hofmann A."/>
            <person name="Sternberg P.W."/>
            <person name="Tan P."/>
            <person name="Wang J."/>
            <person name="Gasser R.B."/>
        </authorList>
    </citation>
    <scope>NUCLEOTIDE SEQUENCE [LARGE SCALE GENOMIC DNA]</scope>
</reference>
<organism evidence="2 3">
    <name type="scientific">Opisthorchis viverrini</name>
    <name type="common">Southeast Asian liver fluke</name>
    <dbReference type="NCBI Taxonomy" id="6198"/>
    <lineage>
        <taxon>Eukaryota</taxon>
        <taxon>Metazoa</taxon>
        <taxon>Spiralia</taxon>
        <taxon>Lophotrochozoa</taxon>
        <taxon>Platyhelminthes</taxon>
        <taxon>Trematoda</taxon>
        <taxon>Digenea</taxon>
        <taxon>Opisthorchiida</taxon>
        <taxon>Opisthorchiata</taxon>
        <taxon>Opisthorchiidae</taxon>
        <taxon>Opisthorchis</taxon>
    </lineage>
</organism>
<feature type="non-terminal residue" evidence="2">
    <location>
        <position position="1"/>
    </location>
</feature>
<evidence type="ECO:0000313" key="3">
    <source>
        <dbReference type="Proteomes" id="UP000054324"/>
    </source>
</evidence>
<dbReference type="RefSeq" id="XP_009176584.1">
    <property type="nucleotide sequence ID" value="XM_009178320.1"/>
</dbReference>
<name>A0A074YY31_OPIVI</name>
<evidence type="ECO:0000256" key="1">
    <source>
        <dbReference type="SAM" id="MobiDB-lite"/>
    </source>
</evidence>
<keyword evidence="3" id="KW-1185">Reference proteome</keyword>
<dbReference type="CTD" id="20329645"/>
<protein>
    <submittedName>
        <fullName evidence="2">Uncharacterized protein</fullName>
    </submittedName>
</protein>
<gene>
    <name evidence="2" type="ORF">T265_15480</name>
</gene>
<dbReference type="Proteomes" id="UP000054324">
    <property type="component" value="Unassembled WGS sequence"/>
</dbReference>
<evidence type="ECO:0000313" key="2">
    <source>
        <dbReference type="EMBL" id="KER19671.1"/>
    </source>
</evidence>
<dbReference type="GeneID" id="20329645"/>
<sequence>GDGVHKSSSRQADQHPNHSHSIRASPGLAHSAVITYTPMNIQMSSLTYRTKFQQKSRTFPNHKHRFQSPAVCMNSSISNLESSPMCFNFGARKCGGTKRSPTYALRSGIYALIAAADSGLLQPSLTTLPPVVTSNYFKHMPSQLYFMYPYLPYPFFPSTELHLYEVTKFSINMLCTPMDLSVMLFNALLLLAKDHTFLAIVAVAQPSLICVTETWLSVETPETAV</sequence>
<dbReference type="AlphaFoldDB" id="A0A074YY31"/>
<accession>A0A074YY31</accession>